<organism evidence="2 3">
    <name type="scientific">Colletotrichum gloeosporioides</name>
    <name type="common">Anthracnose fungus</name>
    <name type="synonym">Glomerella cingulata</name>
    <dbReference type="NCBI Taxonomy" id="474922"/>
    <lineage>
        <taxon>Eukaryota</taxon>
        <taxon>Fungi</taxon>
        <taxon>Dikarya</taxon>
        <taxon>Ascomycota</taxon>
        <taxon>Pezizomycotina</taxon>
        <taxon>Sordariomycetes</taxon>
        <taxon>Hypocreomycetidae</taxon>
        <taxon>Glomerellales</taxon>
        <taxon>Glomerellaceae</taxon>
        <taxon>Colletotrichum</taxon>
        <taxon>Colletotrichum gloeosporioides species complex</taxon>
    </lineage>
</organism>
<reference evidence="2" key="2">
    <citation type="submission" date="2020-03" db="EMBL/GenBank/DDBJ databases">
        <authorList>
            <person name="Fu F.-F."/>
            <person name="Chen J."/>
        </authorList>
    </citation>
    <scope>NUCLEOTIDE SEQUENCE</scope>
    <source>
        <strain evidence="2">Lc1</strain>
    </source>
</reference>
<proteinExistence type="predicted"/>
<dbReference type="RefSeq" id="XP_045263397.1">
    <property type="nucleotide sequence ID" value="XM_045400724.1"/>
</dbReference>
<keyword evidence="3" id="KW-1185">Reference proteome</keyword>
<dbReference type="Proteomes" id="UP000613401">
    <property type="component" value="Unassembled WGS sequence"/>
</dbReference>
<reference evidence="2" key="1">
    <citation type="journal article" date="2020" name="Phytopathology">
        <title>Genome sequence and comparative analysis of Colletotrichum gloeosporioides isolated from Liriodendron leaves.</title>
        <authorList>
            <person name="Fu F.F."/>
            <person name="Hao Z."/>
            <person name="Wang P."/>
            <person name="Lu Y."/>
            <person name="Xue L.J."/>
            <person name="Wei G."/>
            <person name="Tian Y."/>
            <person name="Baishi H."/>
            <person name="Xu H."/>
            <person name="Shi J."/>
            <person name="Cheng T."/>
            <person name="Wang G."/>
            <person name="Yi Y."/>
            <person name="Chen J."/>
        </authorList>
    </citation>
    <scope>NUCLEOTIDE SEQUENCE</scope>
    <source>
        <strain evidence="2">Lc1</strain>
    </source>
</reference>
<sequence length="651" mass="72633">MDATGDHSRDPLCALCQRFTDDLIASDFGRRYELPRDGMWTEKMISGKTHGFSEYGPGFIHHKTASDLENSAQGCAMCRAIWDGHRSEHRPQVTHLALFAGYYSVKTEPKRSIFATSLDDRRPGIQGCFFDISTIRPYEGEISSFCLSDRESRTTPDFARAIPDSSMSVDSFETARFWMKDCIENHSTCSTPARELPTRVIDVGTIPGAPASLRITNSLTGHYAALSHCWGGNIPCKMTMGNLEAYQVALPMHALPQNFLDAITLTRELGLRYLWIDAMCIIQDSAADWATEAARMATVYSNARVTISALDSPGSTHGFLVPRSHKRVRLGQGFIFSEHPLDYLQAVEGGLLNSRGWCMQEWALSKFTLYIGREQMYWECPTITAREDGIPHDAYYYATPMSFEVARKNLSLGTTTSLQHWYTIVEEFSKRSLTFGEDKLPALAGVASRFGSTKIGGSYVAGLWAEEIFQGILWRARTSGAYGKEFPPHLRLPAKPRAPSWSWASIDGEILFPMRVGKVPWQPHASIQSLRIDMNVAMNDFAAPKVEGALKLGGLIAKMRYAPGNRSKRSDAVHEGSLAFEGETRYGGSITMDRDREVARDCWALVVGQRHTDILTLEEVGHNKFKRIGCGSRDLKLHGDDSFFLTDISLI</sequence>
<accession>A0A8H4CHR8</accession>
<name>A0A8H4CHR8_COLGL</name>
<evidence type="ECO:0000259" key="1">
    <source>
        <dbReference type="Pfam" id="PF06985"/>
    </source>
</evidence>
<evidence type="ECO:0000313" key="3">
    <source>
        <dbReference type="Proteomes" id="UP000613401"/>
    </source>
</evidence>
<protein>
    <recommendedName>
        <fullName evidence="1">Heterokaryon incompatibility domain-containing protein</fullName>
    </recommendedName>
</protein>
<evidence type="ECO:0000313" key="2">
    <source>
        <dbReference type="EMBL" id="KAF3804238.1"/>
    </source>
</evidence>
<gene>
    <name evidence="2" type="ORF">GCG54_00000588</name>
</gene>
<comment type="caution">
    <text evidence="2">The sequence shown here is derived from an EMBL/GenBank/DDBJ whole genome shotgun (WGS) entry which is preliminary data.</text>
</comment>
<feature type="domain" description="Heterokaryon incompatibility" evidence="1">
    <location>
        <begin position="223"/>
        <end position="361"/>
    </location>
</feature>
<dbReference type="PANTHER" id="PTHR33112">
    <property type="entry name" value="DOMAIN PROTEIN, PUTATIVE-RELATED"/>
    <property type="match status" value="1"/>
</dbReference>
<dbReference type="Pfam" id="PF06985">
    <property type="entry name" value="HET"/>
    <property type="match status" value="1"/>
</dbReference>
<dbReference type="InterPro" id="IPR010730">
    <property type="entry name" value="HET"/>
</dbReference>
<dbReference type="PANTHER" id="PTHR33112:SF16">
    <property type="entry name" value="HETEROKARYON INCOMPATIBILITY DOMAIN-CONTAINING PROTEIN"/>
    <property type="match status" value="1"/>
</dbReference>
<dbReference type="EMBL" id="WVTB01000050">
    <property type="protein sequence ID" value="KAF3804238.1"/>
    <property type="molecule type" value="Genomic_DNA"/>
</dbReference>
<dbReference type="GeneID" id="69007760"/>
<dbReference type="AlphaFoldDB" id="A0A8H4CHR8"/>